<dbReference type="SUPFAM" id="SSF52777">
    <property type="entry name" value="CoA-dependent acyltransferases"/>
    <property type="match status" value="1"/>
</dbReference>
<dbReference type="RefSeq" id="XP_018262104.1">
    <property type="nucleotide sequence ID" value="XM_018408413.1"/>
</dbReference>
<reference evidence="2" key="3">
    <citation type="submission" date="2024-02" db="EMBL/GenBank/DDBJ databases">
        <title>Comparative genomics of Cryptococcus and Kwoniella reveals pathogenesis evolution and contrasting modes of karyotype evolution via chromosome fusion or intercentromeric recombination.</title>
        <authorList>
            <person name="Coelho M.A."/>
            <person name="David-Palma M."/>
            <person name="Shea T."/>
            <person name="Bowers K."/>
            <person name="McGinley-Smith S."/>
            <person name="Mohammad A.W."/>
            <person name="Gnirke A."/>
            <person name="Yurkov A.M."/>
            <person name="Nowrousian M."/>
            <person name="Sun S."/>
            <person name="Cuomo C.A."/>
            <person name="Heitman J."/>
        </authorList>
    </citation>
    <scope>NUCLEOTIDE SEQUENCE</scope>
    <source>
        <strain evidence="2">CBS 10117</strain>
    </source>
</reference>
<evidence type="ECO:0000313" key="1">
    <source>
        <dbReference type="EMBL" id="OBR84262.1"/>
    </source>
</evidence>
<dbReference type="EMBL" id="KI894032">
    <property type="protein sequence ID" value="OBR84262.1"/>
    <property type="molecule type" value="Genomic_DNA"/>
</dbReference>
<dbReference type="PANTHER" id="PTHR28037:SF1">
    <property type="entry name" value="ALCOHOL O-ACETYLTRANSFERASE 1-RELATED"/>
    <property type="match status" value="1"/>
</dbReference>
<protein>
    <recommendedName>
        <fullName evidence="4">Alcohol acetyltransferase</fullName>
    </recommendedName>
</protein>
<evidence type="ECO:0008006" key="4">
    <source>
        <dbReference type="Google" id="ProtNLM"/>
    </source>
</evidence>
<name>A0A1A6A2H3_9TREE</name>
<gene>
    <name evidence="1" type="ORF">I303_05119</name>
    <name evidence="2" type="ORF">I303_105440</name>
</gene>
<dbReference type="OrthoDB" id="2150604at2759"/>
<dbReference type="Proteomes" id="UP000078595">
    <property type="component" value="Chromosome 6"/>
</dbReference>
<dbReference type="PANTHER" id="PTHR28037">
    <property type="entry name" value="ALCOHOL O-ACETYLTRANSFERASE 1-RELATED"/>
    <property type="match status" value="1"/>
</dbReference>
<keyword evidence="3" id="KW-1185">Reference proteome</keyword>
<dbReference type="InterPro" id="IPR052058">
    <property type="entry name" value="Alcohol_O-acetyltransferase"/>
</dbReference>
<reference evidence="1" key="1">
    <citation type="submission" date="2013-07" db="EMBL/GenBank/DDBJ databases">
        <title>The Genome Sequence of Cryptococcus dejecticola CBS10117.</title>
        <authorList>
            <consortium name="The Broad Institute Genome Sequencing Platform"/>
            <person name="Cuomo C."/>
            <person name="Litvintseva A."/>
            <person name="Chen Y."/>
            <person name="Heitman J."/>
            <person name="Sun S."/>
            <person name="Springer D."/>
            <person name="Dromer F."/>
            <person name="Young S.K."/>
            <person name="Zeng Q."/>
            <person name="Gargeya S."/>
            <person name="Fitzgerald M."/>
            <person name="Abouelleil A."/>
            <person name="Alvarado L."/>
            <person name="Berlin A.M."/>
            <person name="Chapman S.B."/>
            <person name="Dewar J."/>
            <person name="Goldberg J."/>
            <person name="Griggs A."/>
            <person name="Gujja S."/>
            <person name="Hansen M."/>
            <person name="Howarth C."/>
            <person name="Imamovic A."/>
            <person name="Larimer J."/>
            <person name="McCowan C."/>
            <person name="Murphy C."/>
            <person name="Pearson M."/>
            <person name="Priest M."/>
            <person name="Roberts A."/>
            <person name="Saif S."/>
            <person name="Shea T."/>
            <person name="Sykes S."/>
            <person name="Wortman J."/>
            <person name="Nusbaum C."/>
            <person name="Birren B."/>
        </authorList>
    </citation>
    <scope>NUCLEOTIDE SEQUENCE [LARGE SCALE GENOMIC DNA]</scope>
    <source>
        <strain evidence="1">CBS 10117</strain>
    </source>
</reference>
<dbReference type="KEGG" id="kdj:28968818"/>
<dbReference type="VEuPathDB" id="FungiDB:I303_05119"/>
<dbReference type="STRING" id="1296121.A0A1A6A2H3"/>
<dbReference type="EMBL" id="CP144535">
    <property type="protein sequence ID" value="WWC62842.1"/>
    <property type="molecule type" value="Genomic_DNA"/>
</dbReference>
<dbReference type="GeneID" id="28968818"/>
<dbReference type="AlphaFoldDB" id="A0A1A6A2H3"/>
<accession>A0A1A6A2H3</accession>
<sequence length="484" mass="55219">MQPEEREKRYLSLHERFSLMRRNTDFPSVIVIVIAYPKPAALPSSSFLEKRIIELQEHFPLLCAQVKGEKTTRPYFQIRPDPWSASDILMHTTYTPGETKEEELENIFKDEPYHLATKDDFFDGPSWQVRTHMHPTRSKTSRAYLTLAIDHIYNDGKGALLLLQNLLASDISSLPYDKLSSIAALEDTLDMRPSLAYMLPLVFNKFLVPKLPLFIQTFLKPLPLWPHANIRCKPTSPECTPNQSLLCLSPDLIKSLKTVAKQRGVKTLHGVFKAAFVTGIWSVYRHTLHPFIVRAATPRSERSLKLGHSACTANYVSSCKLQFTLDSNTYFWELAKQISDDLLSPARMQQGRMDMGMLRYLPNGQLYPDNNDPKRPTGWEKFMLDHVESDTPFTECLSLSNLGQTCLPANAEDMIWSQEASPYAPPFNANLISHEGGFRMVTVWREGSAVIHEEVRQVEKVFEGLLWKLVDGQEDTTIFALSRT</sequence>
<organism evidence="1">
    <name type="scientific">Kwoniella dejecticola CBS 10117</name>
    <dbReference type="NCBI Taxonomy" id="1296121"/>
    <lineage>
        <taxon>Eukaryota</taxon>
        <taxon>Fungi</taxon>
        <taxon>Dikarya</taxon>
        <taxon>Basidiomycota</taxon>
        <taxon>Agaricomycotina</taxon>
        <taxon>Tremellomycetes</taxon>
        <taxon>Tremellales</taxon>
        <taxon>Cryptococcaceae</taxon>
        <taxon>Kwoniella</taxon>
    </lineage>
</organism>
<proteinExistence type="predicted"/>
<reference evidence="2" key="2">
    <citation type="submission" date="2013-07" db="EMBL/GenBank/DDBJ databases">
        <authorList>
            <consortium name="The Broad Institute Genome Sequencing Platform"/>
            <person name="Cuomo C."/>
            <person name="Litvintseva A."/>
            <person name="Chen Y."/>
            <person name="Heitman J."/>
            <person name="Sun S."/>
            <person name="Springer D."/>
            <person name="Dromer F."/>
            <person name="Young S.K."/>
            <person name="Zeng Q."/>
            <person name="Gargeya S."/>
            <person name="Fitzgerald M."/>
            <person name="Abouelleil A."/>
            <person name="Alvarado L."/>
            <person name="Berlin A.M."/>
            <person name="Chapman S.B."/>
            <person name="Dewar J."/>
            <person name="Goldberg J."/>
            <person name="Griggs A."/>
            <person name="Gujja S."/>
            <person name="Hansen M."/>
            <person name="Howarth C."/>
            <person name="Imamovic A."/>
            <person name="Larimer J."/>
            <person name="McCowan C."/>
            <person name="Murphy C."/>
            <person name="Pearson M."/>
            <person name="Priest M."/>
            <person name="Roberts A."/>
            <person name="Saif S."/>
            <person name="Shea T."/>
            <person name="Sykes S."/>
            <person name="Wortman J."/>
            <person name="Nusbaum C."/>
            <person name="Birren B."/>
        </authorList>
    </citation>
    <scope>NUCLEOTIDE SEQUENCE</scope>
    <source>
        <strain evidence="2">CBS 10117</strain>
    </source>
</reference>
<evidence type="ECO:0000313" key="2">
    <source>
        <dbReference type="EMBL" id="WWC62842.1"/>
    </source>
</evidence>
<evidence type="ECO:0000313" key="3">
    <source>
        <dbReference type="Proteomes" id="UP000078595"/>
    </source>
</evidence>